<sequence>MKWLAFALLALCLNSSFAHEVRPGYLELREGSDGAIAVLWKTPMRGDMRLSLVPEFSGHSEALSPVISRQAGGAAIQSWRMRPLDPLRGQTLRIAGLERTMTDVLVHMAFADGTTWTQRLTPTQPAATVSQRESAIAVAGVYFKLGVEHILLGIDHLLFVLALLLITSGGWKLVKTVTAFTVAHSITLGLAALNLVRVPQAPVEAVIALSIVFVAAEILHAREGREGITLRAPWLVAFAFGLVHGFGFAGALREIGLPQGQIPVALAFFNAGVEVGQLLFIATVIAAIAGIRRYGRGQWSPPRWGGLVMPYAIGSVAMFWVIQRVVAF</sequence>
<keyword evidence="4" id="KW-1185">Reference proteome</keyword>
<dbReference type="InterPro" id="IPR032809">
    <property type="entry name" value="Put_HupE_UreJ"/>
</dbReference>
<keyword evidence="2" id="KW-0732">Signal</keyword>
<proteinExistence type="predicted"/>
<evidence type="ECO:0000256" key="2">
    <source>
        <dbReference type="SAM" id="SignalP"/>
    </source>
</evidence>
<keyword evidence="1" id="KW-1133">Transmembrane helix</keyword>
<dbReference type="Proteomes" id="UP000268908">
    <property type="component" value="Unassembled WGS sequence"/>
</dbReference>
<keyword evidence="1" id="KW-0472">Membrane</keyword>
<name>A0A497XAD0_9PROT</name>
<dbReference type="OrthoDB" id="9808870at2"/>
<dbReference type="Pfam" id="PF13795">
    <property type="entry name" value="HupE_UreJ_2"/>
    <property type="match status" value="1"/>
</dbReference>
<gene>
    <name evidence="3" type="ORF">DFR35_2118</name>
</gene>
<reference evidence="3 4" key="1">
    <citation type="submission" date="2018-10" db="EMBL/GenBank/DDBJ databases">
        <title>Genomic Encyclopedia of Type Strains, Phase IV (KMG-IV): sequencing the most valuable type-strain genomes for metagenomic binning, comparative biology and taxonomic classification.</title>
        <authorList>
            <person name="Goeker M."/>
        </authorList>
    </citation>
    <scope>NUCLEOTIDE SEQUENCE [LARGE SCALE GENOMIC DNA]</scope>
    <source>
        <strain evidence="3 4">DSM 26916</strain>
    </source>
</reference>
<evidence type="ECO:0000256" key="1">
    <source>
        <dbReference type="SAM" id="Phobius"/>
    </source>
</evidence>
<comment type="caution">
    <text evidence="3">The sequence shown here is derived from an EMBL/GenBank/DDBJ whole genome shotgun (WGS) entry which is preliminary data.</text>
</comment>
<feature type="signal peptide" evidence="2">
    <location>
        <begin position="1"/>
        <end position="18"/>
    </location>
</feature>
<protein>
    <submittedName>
        <fullName evidence="3">HupE/UreJ protein</fullName>
    </submittedName>
</protein>
<keyword evidence="1" id="KW-0812">Transmembrane</keyword>
<dbReference type="RefSeq" id="WP_121242313.1">
    <property type="nucleotide sequence ID" value="NZ_RCCI01000006.1"/>
</dbReference>
<organism evidence="3 4">
    <name type="scientific">Sulfurisoma sediminicola</name>
    <dbReference type="NCBI Taxonomy" id="1381557"/>
    <lineage>
        <taxon>Bacteria</taxon>
        <taxon>Pseudomonadati</taxon>
        <taxon>Pseudomonadota</taxon>
        <taxon>Betaproteobacteria</taxon>
        <taxon>Nitrosomonadales</taxon>
        <taxon>Sterolibacteriaceae</taxon>
        <taxon>Sulfurisoma</taxon>
    </lineage>
</organism>
<dbReference type="EMBL" id="RCCI01000006">
    <property type="protein sequence ID" value="RLJ63495.1"/>
    <property type="molecule type" value="Genomic_DNA"/>
</dbReference>
<evidence type="ECO:0000313" key="3">
    <source>
        <dbReference type="EMBL" id="RLJ63495.1"/>
    </source>
</evidence>
<feature type="transmembrane region" description="Helical" evidence="1">
    <location>
        <begin position="232"/>
        <end position="252"/>
    </location>
</feature>
<accession>A0A497XAD0</accession>
<feature type="chain" id="PRO_5019763685" evidence="2">
    <location>
        <begin position="19"/>
        <end position="328"/>
    </location>
</feature>
<feature type="transmembrane region" description="Helical" evidence="1">
    <location>
        <begin position="264"/>
        <end position="291"/>
    </location>
</feature>
<dbReference type="AlphaFoldDB" id="A0A497XAD0"/>
<evidence type="ECO:0000313" key="4">
    <source>
        <dbReference type="Proteomes" id="UP000268908"/>
    </source>
</evidence>
<feature type="transmembrane region" description="Helical" evidence="1">
    <location>
        <begin position="303"/>
        <end position="322"/>
    </location>
</feature>
<feature type="transmembrane region" description="Helical" evidence="1">
    <location>
        <begin position="149"/>
        <end position="166"/>
    </location>
</feature>